<sequence>MLLQTSSITNNNLHTFIAQQAEAQDAFTLLKELAAWLRQGGAKLAPQRVQTIISILQNDADLCSKMAHLLCDWLCTVRLYPLFISAGIFSREGFMKELAARGYERFNPAYKDMGDLRDAFAQIFADENDGQWLNAVAERKWLKLFSLIRRHTPQNDRDTAQRYMRSEGFYAIEMLSIWVAAEELEPDLIRLDKKLLDRDSPFVALKREVMLWVAARNENRDFDSSHLEVMLNQSRQQVETLRKKGTAEGAGSSLSVAHLLERLDQTLNRMTLLMRVFHPDVVAPRQVLFLASHLAQATANQHSLSWLWKRSVKMLSRSITQNTSSHGEHYITRNKKEYVQMLRSAAGGGVLIALMSLFKIHLGKNIDNHFWLGIAEGLNYGIGFAIIFMLGLTVATKQPAMTASRFAAAVERNEKGHVVNMKLAQLLVDVMRSQAAAVFGNVFVAFSLASIIALIYGWSHDFPLLNKAQVMYQVQSVNLWGATLWYAAIAGVWLFCSGIISGFFDNRCDYLNLRMRLRHHPVLKWLLPENIRSQFADYVHNNYGSIMGNLCFGMLLGMTGFVGHITGLPFDIRHVAFSSANVGYAGVSGALGWGMMIQLVCCVLAIGAVNLAVSFSITMWVALRSRESQVDSWWEIIKCVCRIAKERPLSLLLPLQLPPEPVSPSHKNDKTETAQ</sequence>
<feature type="transmembrane region" description="Helical" evidence="1">
    <location>
        <begin position="479"/>
        <end position="504"/>
    </location>
</feature>
<keyword evidence="1" id="KW-0812">Transmembrane</keyword>
<feature type="transmembrane region" description="Helical" evidence="1">
    <location>
        <begin position="590"/>
        <end position="623"/>
    </location>
</feature>
<dbReference type="AlphaFoldDB" id="A0A286EGM5"/>
<feature type="transmembrane region" description="Helical" evidence="1">
    <location>
        <begin position="378"/>
        <end position="396"/>
    </location>
</feature>
<dbReference type="PIRSF" id="PIRSF015380">
    <property type="entry name" value="Site-sp_rcmb"/>
    <property type="match status" value="1"/>
</dbReference>
<organism evidence="2 3">
    <name type="scientific">Alysiella filiformis DSM 16848</name>
    <dbReference type="NCBI Taxonomy" id="1120981"/>
    <lineage>
        <taxon>Bacteria</taxon>
        <taxon>Pseudomonadati</taxon>
        <taxon>Pseudomonadota</taxon>
        <taxon>Betaproteobacteria</taxon>
        <taxon>Neisseriales</taxon>
        <taxon>Neisseriaceae</taxon>
        <taxon>Alysiella</taxon>
    </lineage>
</organism>
<name>A0A286EGM5_9NEIS</name>
<keyword evidence="1" id="KW-1133">Transmembrane helix</keyword>
<feature type="transmembrane region" description="Helical" evidence="1">
    <location>
        <begin position="435"/>
        <end position="459"/>
    </location>
</feature>
<dbReference type="EMBL" id="OCNF01000021">
    <property type="protein sequence ID" value="SOD70063.1"/>
    <property type="molecule type" value="Genomic_DNA"/>
</dbReference>
<accession>A0A286EGM5</accession>
<keyword evidence="3" id="KW-1185">Reference proteome</keyword>
<feature type="transmembrane region" description="Helical" evidence="1">
    <location>
        <begin position="341"/>
        <end position="358"/>
    </location>
</feature>
<dbReference type="Pfam" id="PF10136">
    <property type="entry name" value="SpecificRecomb"/>
    <property type="match status" value="1"/>
</dbReference>
<reference evidence="2 3" key="1">
    <citation type="submission" date="2017-09" db="EMBL/GenBank/DDBJ databases">
        <authorList>
            <person name="Ehlers B."/>
            <person name="Leendertz F.H."/>
        </authorList>
    </citation>
    <scope>NUCLEOTIDE SEQUENCE [LARGE SCALE GENOMIC DNA]</scope>
    <source>
        <strain evidence="2 3">DSM 16848</strain>
    </source>
</reference>
<dbReference type="InterPro" id="IPR011385">
    <property type="entry name" value="Site-sp_rcmbase"/>
</dbReference>
<proteinExistence type="predicted"/>
<keyword evidence="1" id="KW-0472">Membrane</keyword>
<evidence type="ECO:0000313" key="3">
    <source>
        <dbReference type="Proteomes" id="UP000219669"/>
    </source>
</evidence>
<dbReference type="OrthoDB" id="5688397at2"/>
<protein>
    <submittedName>
        <fullName evidence="2">Site-specific recombinase</fullName>
    </submittedName>
</protein>
<gene>
    <name evidence="2" type="ORF">SAMN02746062_01954</name>
</gene>
<evidence type="ECO:0000256" key="1">
    <source>
        <dbReference type="SAM" id="Phobius"/>
    </source>
</evidence>
<feature type="transmembrane region" description="Helical" evidence="1">
    <location>
        <begin position="550"/>
        <end position="570"/>
    </location>
</feature>
<dbReference type="Proteomes" id="UP000219669">
    <property type="component" value="Unassembled WGS sequence"/>
</dbReference>
<evidence type="ECO:0000313" key="2">
    <source>
        <dbReference type="EMBL" id="SOD70063.1"/>
    </source>
</evidence>